<evidence type="ECO:0008006" key="5">
    <source>
        <dbReference type="Google" id="ProtNLM"/>
    </source>
</evidence>
<keyword evidence="1" id="KW-1133">Transmembrane helix</keyword>
<dbReference type="RefSeq" id="WP_275684432.1">
    <property type="nucleotide sequence ID" value="NZ_JAJLJH010000008.1"/>
</dbReference>
<feature type="transmembrane region" description="Helical" evidence="1">
    <location>
        <begin position="192"/>
        <end position="209"/>
    </location>
</feature>
<keyword evidence="1" id="KW-0812">Transmembrane</keyword>
<keyword evidence="1" id="KW-0472">Membrane</keyword>
<reference evidence="3" key="1">
    <citation type="submission" date="2021-11" db="EMBL/GenBank/DDBJ databases">
        <title>BS-T2-15 a new species belonging to the Comamonadaceae family isolated from the soil of a French oak forest.</title>
        <authorList>
            <person name="Mieszkin S."/>
            <person name="Alain K."/>
        </authorList>
    </citation>
    <scope>NUCLEOTIDE SEQUENCE</scope>
    <source>
        <strain evidence="3">BS-T2-15</strain>
    </source>
</reference>
<dbReference type="EMBL" id="JAJLJH010000008">
    <property type="protein sequence ID" value="MCK9688391.1"/>
    <property type="molecule type" value="Genomic_DNA"/>
</dbReference>
<proteinExistence type="predicted"/>
<dbReference type="PROSITE" id="PS51257">
    <property type="entry name" value="PROKAR_LIPOPROTEIN"/>
    <property type="match status" value="1"/>
</dbReference>
<keyword evidence="4" id="KW-1185">Reference proteome</keyword>
<comment type="caution">
    <text evidence="3">The sequence shown here is derived from an EMBL/GenBank/DDBJ whole genome shotgun (WGS) entry which is preliminary data.</text>
</comment>
<dbReference type="Proteomes" id="UP001139353">
    <property type="component" value="Unassembled WGS sequence"/>
</dbReference>
<dbReference type="AlphaFoldDB" id="A0A9X1YLY5"/>
<organism evidence="3 4">
    <name type="scientific">Scleromatobacter humisilvae</name>
    <dbReference type="NCBI Taxonomy" id="2897159"/>
    <lineage>
        <taxon>Bacteria</taxon>
        <taxon>Pseudomonadati</taxon>
        <taxon>Pseudomonadota</taxon>
        <taxon>Betaproteobacteria</taxon>
        <taxon>Burkholderiales</taxon>
        <taxon>Sphaerotilaceae</taxon>
        <taxon>Scleromatobacter</taxon>
    </lineage>
</organism>
<gene>
    <name evidence="3" type="ORF">LPC04_22005</name>
</gene>
<feature type="signal peptide" evidence="2">
    <location>
        <begin position="1"/>
        <end position="23"/>
    </location>
</feature>
<evidence type="ECO:0000313" key="3">
    <source>
        <dbReference type="EMBL" id="MCK9688391.1"/>
    </source>
</evidence>
<keyword evidence="2" id="KW-0732">Signal</keyword>
<protein>
    <recommendedName>
        <fullName evidence="5">Lipoprotein</fullName>
    </recommendedName>
</protein>
<feature type="chain" id="PRO_5040932668" description="Lipoprotein" evidence="2">
    <location>
        <begin position="24"/>
        <end position="214"/>
    </location>
</feature>
<evidence type="ECO:0000256" key="1">
    <source>
        <dbReference type="SAM" id="Phobius"/>
    </source>
</evidence>
<name>A0A9X1YLY5_9BURK</name>
<evidence type="ECO:0000313" key="4">
    <source>
        <dbReference type="Proteomes" id="UP001139353"/>
    </source>
</evidence>
<evidence type="ECO:0000256" key="2">
    <source>
        <dbReference type="SAM" id="SignalP"/>
    </source>
</evidence>
<accession>A0A9X1YLY5</accession>
<sequence length="214" mass="22479">MIAVRRLALAAMAGAAFVLSGCASPARESAPAPAREQHYTETISSVLVSGDDKRIAAIGSGHHYIFTAPEVLVKALRSPVHPQLTATFTTFHIDQRGIVTGDWLLTLVPDASPAARAQASEVGLVAGPDGVMAAGGILKGQRFTGWTYALRGPHDKLNKPTTIDITIDASTADNAVDEAATPIRMAADGVQLIYWAPLAPVIVPVLFLGRAKDH</sequence>